<keyword evidence="7" id="KW-1185">Reference proteome</keyword>
<dbReference type="PROSITE" id="PS51891">
    <property type="entry name" value="CENP_V_GFA"/>
    <property type="match status" value="1"/>
</dbReference>
<dbReference type="EMBL" id="JAPQKQ010000006">
    <property type="protein sequence ID" value="KAJ5192506.1"/>
    <property type="molecule type" value="Genomic_DNA"/>
</dbReference>
<dbReference type="InterPro" id="IPR011057">
    <property type="entry name" value="Mss4-like_sf"/>
</dbReference>
<keyword evidence="2" id="KW-0479">Metal-binding</keyword>
<name>A0A9W9M7D9_9EURO</name>
<dbReference type="PANTHER" id="PTHR33337">
    <property type="entry name" value="GFA DOMAIN-CONTAINING PROTEIN"/>
    <property type="match status" value="1"/>
</dbReference>
<sequence length="128" mass="13848">MPTATCACNAVRIEFAEACVCHCLECRKSSGSTHGLNLIVPGVGFLISGNPTAFSYKANSGCRVNRYFCSKCGINLYSDAEGVPVKFVKSGAVDDLVLDECNPNIEFFVRRRPAWQGSITGAEQKDDM</sequence>
<dbReference type="GO" id="GO:0046872">
    <property type="term" value="F:metal ion binding"/>
    <property type="evidence" value="ECO:0007669"/>
    <property type="project" value="UniProtKB-KW"/>
</dbReference>
<organism evidence="6 7">
    <name type="scientific">Penicillium cf. viridicatum</name>
    <dbReference type="NCBI Taxonomy" id="2972119"/>
    <lineage>
        <taxon>Eukaryota</taxon>
        <taxon>Fungi</taxon>
        <taxon>Dikarya</taxon>
        <taxon>Ascomycota</taxon>
        <taxon>Pezizomycotina</taxon>
        <taxon>Eurotiomycetes</taxon>
        <taxon>Eurotiomycetidae</taxon>
        <taxon>Eurotiales</taxon>
        <taxon>Aspergillaceae</taxon>
        <taxon>Penicillium</taxon>
    </lineage>
</organism>
<reference evidence="6" key="2">
    <citation type="journal article" date="2023" name="IMA Fungus">
        <title>Comparative genomic study of the Penicillium genus elucidates a diverse pangenome and 15 lateral gene transfer events.</title>
        <authorList>
            <person name="Petersen C."/>
            <person name="Sorensen T."/>
            <person name="Nielsen M.R."/>
            <person name="Sondergaard T.E."/>
            <person name="Sorensen J.L."/>
            <person name="Fitzpatrick D.A."/>
            <person name="Frisvad J.C."/>
            <person name="Nielsen K.L."/>
        </authorList>
    </citation>
    <scope>NUCLEOTIDE SEQUENCE</scope>
    <source>
        <strain evidence="6">IBT 20477</strain>
    </source>
</reference>
<keyword evidence="4" id="KW-0456">Lyase</keyword>
<evidence type="ECO:0000256" key="2">
    <source>
        <dbReference type="ARBA" id="ARBA00022723"/>
    </source>
</evidence>
<dbReference type="SUPFAM" id="SSF51316">
    <property type="entry name" value="Mss4-like"/>
    <property type="match status" value="1"/>
</dbReference>
<proteinExistence type="inferred from homology"/>
<reference evidence="6" key="1">
    <citation type="submission" date="2022-11" db="EMBL/GenBank/DDBJ databases">
        <authorList>
            <person name="Petersen C."/>
        </authorList>
    </citation>
    <scope>NUCLEOTIDE SEQUENCE</scope>
    <source>
        <strain evidence="6">IBT 20477</strain>
    </source>
</reference>
<evidence type="ECO:0000313" key="7">
    <source>
        <dbReference type="Proteomes" id="UP001150942"/>
    </source>
</evidence>
<feature type="domain" description="CENP-V/GFA" evidence="5">
    <location>
        <begin position="2"/>
        <end position="126"/>
    </location>
</feature>
<evidence type="ECO:0000313" key="6">
    <source>
        <dbReference type="EMBL" id="KAJ5192506.1"/>
    </source>
</evidence>
<protein>
    <recommendedName>
        <fullName evidence="5">CENP-V/GFA domain-containing protein</fullName>
    </recommendedName>
</protein>
<dbReference type="GO" id="GO:0016846">
    <property type="term" value="F:carbon-sulfur lyase activity"/>
    <property type="evidence" value="ECO:0007669"/>
    <property type="project" value="InterPro"/>
</dbReference>
<accession>A0A9W9M7D9</accession>
<keyword evidence="3" id="KW-0862">Zinc</keyword>
<evidence type="ECO:0000256" key="1">
    <source>
        <dbReference type="ARBA" id="ARBA00005495"/>
    </source>
</evidence>
<dbReference type="AlphaFoldDB" id="A0A9W9M7D9"/>
<dbReference type="InterPro" id="IPR006913">
    <property type="entry name" value="CENP-V/GFA"/>
</dbReference>
<comment type="similarity">
    <text evidence="1">Belongs to the Gfa family.</text>
</comment>
<gene>
    <name evidence="6" type="ORF">N7449_008648</name>
</gene>
<evidence type="ECO:0000256" key="3">
    <source>
        <dbReference type="ARBA" id="ARBA00022833"/>
    </source>
</evidence>
<dbReference type="PANTHER" id="PTHR33337:SF30">
    <property type="entry name" value="DUF636 DOMAIN PROTEIN (AFU_ORTHOLOGUE AFUA_1G03180)"/>
    <property type="match status" value="1"/>
</dbReference>
<evidence type="ECO:0000259" key="5">
    <source>
        <dbReference type="PROSITE" id="PS51891"/>
    </source>
</evidence>
<dbReference type="OrthoDB" id="406544at2759"/>
<dbReference type="Gene3D" id="3.90.1590.10">
    <property type="entry name" value="glutathione-dependent formaldehyde- activating enzyme (gfa)"/>
    <property type="match status" value="1"/>
</dbReference>
<evidence type="ECO:0000256" key="4">
    <source>
        <dbReference type="ARBA" id="ARBA00023239"/>
    </source>
</evidence>
<dbReference type="Proteomes" id="UP001150942">
    <property type="component" value="Unassembled WGS sequence"/>
</dbReference>
<comment type="caution">
    <text evidence="6">The sequence shown here is derived from an EMBL/GenBank/DDBJ whole genome shotgun (WGS) entry which is preliminary data.</text>
</comment>
<dbReference type="Pfam" id="PF04828">
    <property type="entry name" value="GFA"/>
    <property type="match status" value="1"/>
</dbReference>